<keyword evidence="3 6" id="KW-0713">Self-incompatibility</keyword>
<feature type="signal peptide" evidence="6">
    <location>
        <begin position="1"/>
        <end position="18"/>
    </location>
</feature>
<evidence type="ECO:0000256" key="3">
    <source>
        <dbReference type="ARBA" id="ARBA00022471"/>
    </source>
</evidence>
<comment type="subcellular location">
    <subcellularLocation>
        <location evidence="1 6">Secreted</location>
    </subcellularLocation>
</comment>
<dbReference type="EMBL" id="JARYMX010000008">
    <property type="protein sequence ID" value="KAJ9537414.1"/>
    <property type="molecule type" value="Genomic_DNA"/>
</dbReference>
<dbReference type="Proteomes" id="UP001172457">
    <property type="component" value="Chromosome 8"/>
</dbReference>
<comment type="similarity">
    <text evidence="2 6">Belongs to the plant self-incompatibility (S1) protein family.</text>
</comment>
<evidence type="ECO:0000256" key="4">
    <source>
        <dbReference type="ARBA" id="ARBA00022525"/>
    </source>
</evidence>
<dbReference type="PANTHER" id="PTHR31232:SF172">
    <property type="entry name" value="S-PROTEIN HOMOLOG"/>
    <property type="match status" value="1"/>
</dbReference>
<dbReference type="PANTHER" id="PTHR31232">
    <property type="match status" value="1"/>
</dbReference>
<gene>
    <name evidence="7" type="ORF">OSB04_030147</name>
</gene>
<keyword evidence="4 6" id="KW-0964">Secreted</keyword>
<organism evidence="7 8">
    <name type="scientific">Centaurea solstitialis</name>
    <name type="common">yellow star-thistle</name>
    <dbReference type="NCBI Taxonomy" id="347529"/>
    <lineage>
        <taxon>Eukaryota</taxon>
        <taxon>Viridiplantae</taxon>
        <taxon>Streptophyta</taxon>
        <taxon>Embryophyta</taxon>
        <taxon>Tracheophyta</taxon>
        <taxon>Spermatophyta</taxon>
        <taxon>Magnoliopsida</taxon>
        <taxon>eudicotyledons</taxon>
        <taxon>Gunneridae</taxon>
        <taxon>Pentapetalae</taxon>
        <taxon>asterids</taxon>
        <taxon>campanulids</taxon>
        <taxon>Asterales</taxon>
        <taxon>Asteraceae</taxon>
        <taxon>Carduoideae</taxon>
        <taxon>Cardueae</taxon>
        <taxon>Centaureinae</taxon>
        <taxon>Centaurea</taxon>
    </lineage>
</organism>
<proteinExistence type="inferred from homology"/>
<dbReference type="GO" id="GO:0005576">
    <property type="term" value="C:extracellular region"/>
    <property type="evidence" value="ECO:0007669"/>
    <property type="project" value="UniProtKB-SubCell"/>
</dbReference>
<accession>A0AA38S880</accession>
<dbReference type="GO" id="GO:0060320">
    <property type="term" value="P:rejection of self pollen"/>
    <property type="evidence" value="ECO:0007669"/>
    <property type="project" value="UniProtKB-KW"/>
</dbReference>
<dbReference type="AlphaFoldDB" id="A0AA38S880"/>
<evidence type="ECO:0000313" key="7">
    <source>
        <dbReference type="EMBL" id="KAJ9537414.1"/>
    </source>
</evidence>
<evidence type="ECO:0000256" key="2">
    <source>
        <dbReference type="ARBA" id="ARBA00005581"/>
    </source>
</evidence>
<sequence length="162" mass="18994">MKSLFFVLTFYLVITTEASLSANTTNASLAINTTDESSPSNKICVFDYWSVFIYDVINDPITVHVQSGDDDLGNRTIPVNGYTKWSFCMSISFKTRFYAHFYWNSRSAFFDVFDYDTSKQYCDNHKLFKEKRCFWLVRDDGFYLGQHLNPFPDGWVKLHDWS</sequence>
<keyword evidence="8" id="KW-1185">Reference proteome</keyword>
<comment type="caution">
    <text evidence="7">The sequence shown here is derived from an EMBL/GenBank/DDBJ whole genome shotgun (WGS) entry which is preliminary data.</text>
</comment>
<evidence type="ECO:0000256" key="6">
    <source>
        <dbReference type="RuleBase" id="RU367044"/>
    </source>
</evidence>
<feature type="chain" id="PRO_5041488328" description="S-protein homolog" evidence="6">
    <location>
        <begin position="19"/>
        <end position="162"/>
    </location>
</feature>
<dbReference type="InterPro" id="IPR010264">
    <property type="entry name" value="Self-incomp_S1"/>
</dbReference>
<name>A0AA38S880_9ASTR</name>
<evidence type="ECO:0000256" key="1">
    <source>
        <dbReference type="ARBA" id="ARBA00004613"/>
    </source>
</evidence>
<reference evidence="7" key="1">
    <citation type="submission" date="2023-03" db="EMBL/GenBank/DDBJ databases">
        <title>Chromosome-scale reference genome and RAD-based genetic map of yellow starthistle (Centaurea solstitialis) reveal putative structural variation and QTLs associated with invader traits.</title>
        <authorList>
            <person name="Reatini B."/>
            <person name="Cang F.A."/>
            <person name="Jiang Q."/>
            <person name="Mckibben M.T.W."/>
            <person name="Barker M.S."/>
            <person name="Rieseberg L.H."/>
            <person name="Dlugosch K.M."/>
        </authorList>
    </citation>
    <scope>NUCLEOTIDE SEQUENCE</scope>
    <source>
        <strain evidence="7">CAN-66</strain>
        <tissue evidence="7">Leaf</tissue>
    </source>
</reference>
<dbReference type="Pfam" id="PF05938">
    <property type="entry name" value="Self-incomp_S1"/>
    <property type="match status" value="1"/>
</dbReference>
<protein>
    <recommendedName>
        <fullName evidence="6">S-protein homolog</fullName>
    </recommendedName>
</protein>
<evidence type="ECO:0000256" key="5">
    <source>
        <dbReference type="ARBA" id="ARBA00022729"/>
    </source>
</evidence>
<evidence type="ECO:0000313" key="8">
    <source>
        <dbReference type="Proteomes" id="UP001172457"/>
    </source>
</evidence>
<keyword evidence="5 6" id="KW-0732">Signal</keyword>